<dbReference type="EMBL" id="ML995492">
    <property type="protein sequence ID" value="KAF2139678.1"/>
    <property type="molecule type" value="Genomic_DNA"/>
</dbReference>
<feature type="region of interest" description="Disordered" evidence="1">
    <location>
        <begin position="50"/>
        <end position="69"/>
    </location>
</feature>
<feature type="region of interest" description="Disordered" evidence="1">
    <location>
        <begin position="1"/>
        <end position="43"/>
    </location>
</feature>
<dbReference type="GeneID" id="54304461"/>
<accession>A0A6A6B7Z1</accession>
<dbReference type="AlphaFoldDB" id="A0A6A6B7Z1"/>
<dbReference type="Proteomes" id="UP000799438">
    <property type="component" value="Unassembled WGS sequence"/>
</dbReference>
<protein>
    <submittedName>
        <fullName evidence="2">Uncharacterized protein</fullName>
    </submittedName>
</protein>
<gene>
    <name evidence="2" type="ORF">K452DRAFT_64047</name>
</gene>
<keyword evidence="3" id="KW-1185">Reference proteome</keyword>
<reference evidence="2" key="1">
    <citation type="journal article" date="2020" name="Stud. Mycol.">
        <title>101 Dothideomycetes genomes: a test case for predicting lifestyles and emergence of pathogens.</title>
        <authorList>
            <person name="Haridas S."/>
            <person name="Albert R."/>
            <person name="Binder M."/>
            <person name="Bloem J."/>
            <person name="Labutti K."/>
            <person name="Salamov A."/>
            <person name="Andreopoulos B."/>
            <person name="Baker S."/>
            <person name="Barry K."/>
            <person name="Bills G."/>
            <person name="Bluhm B."/>
            <person name="Cannon C."/>
            <person name="Castanera R."/>
            <person name="Culley D."/>
            <person name="Daum C."/>
            <person name="Ezra D."/>
            <person name="Gonzalez J."/>
            <person name="Henrissat B."/>
            <person name="Kuo A."/>
            <person name="Liang C."/>
            <person name="Lipzen A."/>
            <person name="Lutzoni F."/>
            <person name="Magnuson J."/>
            <person name="Mondo S."/>
            <person name="Nolan M."/>
            <person name="Ohm R."/>
            <person name="Pangilinan J."/>
            <person name="Park H.-J."/>
            <person name="Ramirez L."/>
            <person name="Alfaro M."/>
            <person name="Sun H."/>
            <person name="Tritt A."/>
            <person name="Yoshinaga Y."/>
            <person name="Zwiers L.-H."/>
            <person name="Turgeon B."/>
            <person name="Goodwin S."/>
            <person name="Spatafora J."/>
            <person name="Crous P."/>
            <person name="Grigoriev I."/>
        </authorList>
    </citation>
    <scope>NUCLEOTIDE SEQUENCE</scope>
    <source>
        <strain evidence="2">CBS 121167</strain>
    </source>
</reference>
<evidence type="ECO:0000256" key="1">
    <source>
        <dbReference type="SAM" id="MobiDB-lite"/>
    </source>
</evidence>
<proteinExistence type="predicted"/>
<dbReference type="RefSeq" id="XP_033395391.1">
    <property type="nucleotide sequence ID" value="XM_033546954.1"/>
</dbReference>
<evidence type="ECO:0000313" key="2">
    <source>
        <dbReference type="EMBL" id="KAF2139678.1"/>
    </source>
</evidence>
<name>A0A6A6B7Z1_9PEZI</name>
<evidence type="ECO:0000313" key="3">
    <source>
        <dbReference type="Proteomes" id="UP000799438"/>
    </source>
</evidence>
<sequence>MLTGERKKFGWTRGGWTEKERRERVVNESVPGEKRPTDERSKDIRIVGLERPAADGAAETGPSTPPAVSRPYVQIYQRMRSFLARSRGGYAGTKRLGCAPSSQSGRRVCSSKYRSRHRSTSCLWRLGQPEVRPGTAGLLGTAPAGLWQVYCRFPSLISLSIDSYLGLMFGSRLGRYCCSRAVRRAEQCVCGVRVVVVGGSFSCLVHDSAIRSRSREFWYN</sequence>
<organism evidence="2 3">
    <name type="scientific">Aplosporella prunicola CBS 121167</name>
    <dbReference type="NCBI Taxonomy" id="1176127"/>
    <lineage>
        <taxon>Eukaryota</taxon>
        <taxon>Fungi</taxon>
        <taxon>Dikarya</taxon>
        <taxon>Ascomycota</taxon>
        <taxon>Pezizomycotina</taxon>
        <taxon>Dothideomycetes</taxon>
        <taxon>Dothideomycetes incertae sedis</taxon>
        <taxon>Botryosphaeriales</taxon>
        <taxon>Aplosporellaceae</taxon>
        <taxon>Aplosporella</taxon>
    </lineage>
</organism>
<feature type="compositionally biased region" description="Basic and acidic residues" evidence="1">
    <location>
        <begin position="16"/>
        <end position="43"/>
    </location>
</feature>